<evidence type="ECO:0000256" key="3">
    <source>
        <dbReference type="RuleBase" id="RU000363"/>
    </source>
</evidence>
<sequence length="269" mass="29056">MTIFITGASSGIGAACARRFAEAGHALILLARRGERLQALKDSLGVPVHLICRDVADSEGLADEMSRLPAGFQDIAVLINCAGVTLGAASPEEGDLEQWGRMVDTNIKGLIACTRLALPGMVRRNRGLIINIGSTAGSYPRPGNPVYCASKAFSKQFSLALRADLAGRNVRVTSIEPGTVQSTELALGRLNGDAAELEKMFAPYDYLQPQDVADTALWLSQLPERVNINRIDMMATCQTFSHLSNSKRTLPPQLFSMEENWALEELEPA</sequence>
<dbReference type="InterPro" id="IPR020904">
    <property type="entry name" value="Sc_DH/Rdtase_CS"/>
</dbReference>
<gene>
    <name evidence="6" type="ORF">ABI908_22930</name>
    <name evidence="5" type="ORF">DK843_05605</name>
</gene>
<dbReference type="PANTHER" id="PTHR42901">
    <property type="entry name" value="ALCOHOL DEHYDROGENASE"/>
    <property type="match status" value="1"/>
</dbReference>
<organism evidence="5 7">
    <name type="scientific">Chromobacterium phragmitis</name>
    <dbReference type="NCBI Taxonomy" id="2202141"/>
    <lineage>
        <taxon>Bacteria</taxon>
        <taxon>Pseudomonadati</taxon>
        <taxon>Pseudomonadota</taxon>
        <taxon>Betaproteobacteria</taxon>
        <taxon>Neisseriales</taxon>
        <taxon>Chromobacteriaceae</taxon>
        <taxon>Chromobacterium</taxon>
    </lineage>
</organism>
<evidence type="ECO:0000313" key="6">
    <source>
        <dbReference type="EMBL" id="MEO9386949.1"/>
    </source>
</evidence>
<evidence type="ECO:0000259" key="4">
    <source>
        <dbReference type="SMART" id="SM00822"/>
    </source>
</evidence>
<dbReference type="Proteomes" id="UP001462502">
    <property type="component" value="Unassembled WGS sequence"/>
</dbReference>
<dbReference type="FunFam" id="3.40.50.720:FF:000047">
    <property type="entry name" value="NADP-dependent L-serine/L-allo-threonine dehydrogenase"/>
    <property type="match status" value="1"/>
</dbReference>
<keyword evidence="8" id="KW-1185">Reference proteome</keyword>
<reference evidence="5 7" key="1">
    <citation type="submission" date="2018-05" db="EMBL/GenBank/DDBJ databases">
        <title>Genome sequencing, assembly and analysis of the novel insecticidal bacterium, Chromobacterium phragmitis.</title>
        <authorList>
            <person name="Sparks M.E."/>
            <person name="Blackburn M.B."/>
            <person name="Gundersen-Rindal D.E."/>
        </authorList>
    </citation>
    <scope>NUCLEOTIDE SEQUENCE [LARGE SCALE GENOMIC DNA]</scope>
    <source>
        <strain evidence="5">IIBBL 274-1</strain>
    </source>
</reference>
<evidence type="ECO:0000313" key="7">
    <source>
        <dbReference type="Proteomes" id="UP000252038"/>
    </source>
</evidence>
<evidence type="ECO:0000313" key="5">
    <source>
        <dbReference type="EMBL" id="AXE36892.1"/>
    </source>
</evidence>
<dbReference type="InterPro" id="IPR002347">
    <property type="entry name" value="SDR_fam"/>
</dbReference>
<dbReference type="PRINTS" id="PR00081">
    <property type="entry name" value="GDHRDH"/>
</dbReference>
<dbReference type="InterPro" id="IPR036291">
    <property type="entry name" value="NAD(P)-bd_dom_sf"/>
</dbReference>
<evidence type="ECO:0000256" key="2">
    <source>
        <dbReference type="ARBA" id="ARBA00023002"/>
    </source>
</evidence>
<dbReference type="PRINTS" id="PR00080">
    <property type="entry name" value="SDRFAMILY"/>
</dbReference>
<dbReference type="SUPFAM" id="SSF51735">
    <property type="entry name" value="NAD(P)-binding Rossmann-fold domains"/>
    <property type="match status" value="1"/>
</dbReference>
<dbReference type="AlphaFoldDB" id="A0A344UNP4"/>
<name>A0A344UNP4_9NEIS</name>
<dbReference type="Gene3D" id="3.40.50.720">
    <property type="entry name" value="NAD(P)-binding Rossmann-like Domain"/>
    <property type="match status" value="1"/>
</dbReference>
<dbReference type="InterPro" id="IPR057326">
    <property type="entry name" value="KR_dom"/>
</dbReference>
<dbReference type="EMBL" id="JBDXMI010000001">
    <property type="protein sequence ID" value="MEO9386949.1"/>
    <property type="molecule type" value="Genomic_DNA"/>
</dbReference>
<evidence type="ECO:0000313" key="8">
    <source>
        <dbReference type="Proteomes" id="UP001462502"/>
    </source>
</evidence>
<dbReference type="SMART" id="SM00822">
    <property type="entry name" value="PKS_KR"/>
    <property type="match status" value="1"/>
</dbReference>
<dbReference type="RefSeq" id="WP_114074438.1">
    <property type="nucleotide sequence ID" value="NZ_CP029554.1"/>
</dbReference>
<dbReference type="GO" id="GO:0016616">
    <property type="term" value="F:oxidoreductase activity, acting on the CH-OH group of donors, NAD or NADP as acceptor"/>
    <property type="evidence" value="ECO:0007669"/>
    <property type="project" value="UniProtKB-ARBA"/>
</dbReference>
<evidence type="ECO:0000256" key="1">
    <source>
        <dbReference type="ARBA" id="ARBA00006484"/>
    </source>
</evidence>
<dbReference type="KEGG" id="chrb:DK843_05605"/>
<reference evidence="6 8" key="2">
    <citation type="submission" date="2024-05" db="EMBL/GenBank/DDBJ databases">
        <authorList>
            <person name="De Oliveira J.P."/>
            <person name="Noriler S.A."/>
            <person name="De Oliveira A.G."/>
            <person name="Sipoli D.S."/>
        </authorList>
    </citation>
    <scope>NUCLEOTIDE SEQUENCE [LARGE SCALE GENOMIC DNA]</scope>
    <source>
        <strain evidence="6 8">LABIM192</strain>
    </source>
</reference>
<comment type="similarity">
    <text evidence="1 3">Belongs to the short-chain dehydrogenases/reductases (SDR) family.</text>
</comment>
<dbReference type="Proteomes" id="UP000252038">
    <property type="component" value="Chromosome"/>
</dbReference>
<proteinExistence type="inferred from homology"/>
<keyword evidence="2" id="KW-0560">Oxidoreductase</keyword>
<dbReference type="PANTHER" id="PTHR42901:SF1">
    <property type="entry name" value="ALCOHOL DEHYDROGENASE"/>
    <property type="match status" value="1"/>
</dbReference>
<dbReference type="Pfam" id="PF00106">
    <property type="entry name" value="adh_short"/>
    <property type="match status" value="1"/>
</dbReference>
<protein>
    <submittedName>
        <fullName evidence="6">SDR family NAD(P)-dependent oxidoreductase</fullName>
    </submittedName>
</protein>
<feature type="domain" description="Ketoreductase" evidence="4">
    <location>
        <begin position="1"/>
        <end position="181"/>
    </location>
</feature>
<dbReference type="PROSITE" id="PS00061">
    <property type="entry name" value="ADH_SHORT"/>
    <property type="match status" value="1"/>
</dbReference>
<dbReference type="EMBL" id="CP029554">
    <property type="protein sequence ID" value="AXE36892.1"/>
    <property type="molecule type" value="Genomic_DNA"/>
</dbReference>
<accession>A0A344UNP4</accession>